<keyword evidence="3 12" id="KW-0813">Transport</keyword>
<evidence type="ECO:0000256" key="6">
    <source>
        <dbReference type="ARBA" id="ARBA00022729"/>
    </source>
</evidence>
<keyword evidence="4 12" id="KW-1134">Transmembrane beta strand</keyword>
<evidence type="ECO:0000256" key="11">
    <source>
        <dbReference type="ARBA" id="ARBA00023237"/>
    </source>
</evidence>
<proteinExistence type="inferred from homology"/>
<evidence type="ECO:0000256" key="7">
    <source>
        <dbReference type="ARBA" id="ARBA00023065"/>
    </source>
</evidence>
<keyword evidence="7" id="KW-0406">Ion transport</keyword>
<name>A0A2S0N453_9BURK</name>
<comment type="subcellular location">
    <subcellularLocation>
        <location evidence="1 12">Cell outer membrane</location>
        <topology evidence="1 12">Multi-pass membrane protein</topology>
    </subcellularLocation>
</comment>
<dbReference type="PROSITE" id="PS52016">
    <property type="entry name" value="TONB_DEPENDENT_REC_3"/>
    <property type="match status" value="1"/>
</dbReference>
<dbReference type="Pfam" id="PF07715">
    <property type="entry name" value="Plug"/>
    <property type="match status" value="1"/>
</dbReference>
<dbReference type="InterPro" id="IPR039426">
    <property type="entry name" value="TonB-dep_rcpt-like"/>
</dbReference>
<feature type="region of interest" description="Disordered" evidence="14">
    <location>
        <begin position="1"/>
        <end position="20"/>
    </location>
</feature>
<keyword evidence="9 12" id="KW-0472">Membrane</keyword>
<evidence type="ECO:0000256" key="10">
    <source>
        <dbReference type="ARBA" id="ARBA00023170"/>
    </source>
</evidence>
<gene>
    <name evidence="18" type="ORF">C6571_17915</name>
</gene>
<dbReference type="AlphaFoldDB" id="A0A2S0N453"/>
<evidence type="ECO:0000256" key="14">
    <source>
        <dbReference type="SAM" id="MobiDB-lite"/>
    </source>
</evidence>
<dbReference type="Gene3D" id="2.170.130.10">
    <property type="entry name" value="TonB-dependent receptor, plug domain"/>
    <property type="match status" value="1"/>
</dbReference>
<dbReference type="RefSeq" id="WP_106447900.1">
    <property type="nucleotide sequence ID" value="NZ_CP027669.1"/>
</dbReference>
<dbReference type="SUPFAM" id="SSF56935">
    <property type="entry name" value="Porins"/>
    <property type="match status" value="1"/>
</dbReference>
<dbReference type="KEGG" id="simp:C6571_17915"/>
<keyword evidence="5 12" id="KW-0812">Transmembrane</keyword>
<dbReference type="PANTHER" id="PTHR30069:SF53">
    <property type="entry name" value="COLICIN I RECEPTOR-RELATED"/>
    <property type="match status" value="1"/>
</dbReference>
<comment type="similarity">
    <text evidence="2 12 13">Belongs to the TonB-dependent receptor family.</text>
</comment>
<evidence type="ECO:0000313" key="18">
    <source>
        <dbReference type="EMBL" id="AVO42925.1"/>
    </source>
</evidence>
<dbReference type="InterPro" id="IPR012910">
    <property type="entry name" value="Plug_dom"/>
</dbReference>
<keyword evidence="11 12" id="KW-0998">Cell outer membrane</keyword>
<evidence type="ECO:0000256" key="4">
    <source>
        <dbReference type="ARBA" id="ARBA00022452"/>
    </source>
</evidence>
<dbReference type="EMBL" id="CP027669">
    <property type="protein sequence ID" value="AVO42925.1"/>
    <property type="molecule type" value="Genomic_DNA"/>
</dbReference>
<dbReference type="Proteomes" id="UP000239326">
    <property type="component" value="Chromosome"/>
</dbReference>
<dbReference type="InterPro" id="IPR036942">
    <property type="entry name" value="Beta-barrel_TonB_sf"/>
</dbReference>
<accession>A0A2S0N453</accession>
<evidence type="ECO:0000259" key="17">
    <source>
        <dbReference type="Pfam" id="PF07715"/>
    </source>
</evidence>
<feature type="domain" description="TonB-dependent receptor-like beta-barrel" evidence="16">
    <location>
        <begin position="287"/>
        <end position="640"/>
    </location>
</feature>
<dbReference type="Gene3D" id="2.40.170.20">
    <property type="entry name" value="TonB-dependent receptor, beta-barrel domain"/>
    <property type="match status" value="1"/>
</dbReference>
<dbReference type="PANTHER" id="PTHR30069">
    <property type="entry name" value="TONB-DEPENDENT OUTER MEMBRANE RECEPTOR"/>
    <property type="match status" value="1"/>
</dbReference>
<feature type="region of interest" description="Disordered" evidence="14">
    <location>
        <begin position="195"/>
        <end position="218"/>
    </location>
</feature>
<evidence type="ECO:0000256" key="9">
    <source>
        <dbReference type="ARBA" id="ARBA00023136"/>
    </source>
</evidence>
<dbReference type="Pfam" id="PF00593">
    <property type="entry name" value="TonB_dep_Rec_b-barrel"/>
    <property type="match status" value="1"/>
</dbReference>
<protein>
    <submittedName>
        <fullName evidence="18">TonB-dependent receptor</fullName>
    </submittedName>
</protein>
<dbReference type="CDD" id="cd01347">
    <property type="entry name" value="ligand_gated_channel"/>
    <property type="match status" value="1"/>
</dbReference>
<dbReference type="InterPro" id="IPR000531">
    <property type="entry name" value="Beta-barrel_TonB"/>
</dbReference>
<evidence type="ECO:0000256" key="3">
    <source>
        <dbReference type="ARBA" id="ARBA00022448"/>
    </source>
</evidence>
<keyword evidence="10 18" id="KW-0675">Receptor</keyword>
<dbReference type="OrthoDB" id="183532at2"/>
<evidence type="ECO:0000256" key="1">
    <source>
        <dbReference type="ARBA" id="ARBA00004571"/>
    </source>
</evidence>
<dbReference type="GO" id="GO:0015344">
    <property type="term" value="F:siderophore uptake transmembrane transporter activity"/>
    <property type="evidence" value="ECO:0007669"/>
    <property type="project" value="TreeGrafter"/>
</dbReference>
<evidence type="ECO:0000259" key="16">
    <source>
        <dbReference type="Pfam" id="PF00593"/>
    </source>
</evidence>
<organism evidence="18 19">
    <name type="scientific">Simplicispira suum</name>
    <dbReference type="NCBI Taxonomy" id="2109915"/>
    <lineage>
        <taxon>Bacteria</taxon>
        <taxon>Pseudomonadati</taxon>
        <taxon>Pseudomonadota</taxon>
        <taxon>Betaproteobacteria</taxon>
        <taxon>Burkholderiales</taxon>
        <taxon>Comamonadaceae</taxon>
        <taxon>Simplicispira</taxon>
    </lineage>
</organism>
<evidence type="ECO:0000313" key="19">
    <source>
        <dbReference type="Proteomes" id="UP000239326"/>
    </source>
</evidence>
<feature type="signal peptide" evidence="15">
    <location>
        <begin position="1"/>
        <end position="41"/>
    </location>
</feature>
<evidence type="ECO:0000256" key="2">
    <source>
        <dbReference type="ARBA" id="ARBA00009810"/>
    </source>
</evidence>
<evidence type="ECO:0000256" key="5">
    <source>
        <dbReference type="ARBA" id="ARBA00022692"/>
    </source>
</evidence>
<dbReference type="InterPro" id="IPR037066">
    <property type="entry name" value="Plug_dom_sf"/>
</dbReference>
<evidence type="ECO:0000256" key="8">
    <source>
        <dbReference type="ARBA" id="ARBA00023077"/>
    </source>
</evidence>
<evidence type="ECO:0000256" key="12">
    <source>
        <dbReference type="PROSITE-ProRule" id="PRU01360"/>
    </source>
</evidence>
<dbReference type="GO" id="GO:0044718">
    <property type="term" value="P:siderophore transmembrane transport"/>
    <property type="evidence" value="ECO:0007669"/>
    <property type="project" value="TreeGrafter"/>
</dbReference>
<feature type="chain" id="PRO_5015702185" evidence="15">
    <location>
        <begin position="42"/>
        <end position="669"/>
    </location>
</feature>
<sequence length="669" mass="72088">MTYSPEAHGAPSAAPNDFRPLRPRPVAWAAMLLLAGASAQAQDNTPPLQVAQAATALPAVTVTATLTEQDARTAPASVTVIDREELAARNASDLLDAVRGAPGLTLSPRQVGGRKTLALRGLEGKHTLTLIDGRRISATDDVVGHSDYQYGWLPMSAVERIEIIRGPMSALYGSEALGGVINLITRQPKDRWIGSVGVSASTPTRSSEGEPTGTTSVFAAGPVGERLSLRVNAELAHSAPVADRQSPLLSEIEGSHAKNGGLAARYALTPEQTLEAGWSGGKEQRVYDTSSTSKGVYRSTYDIDRSQAHVGWEGQFDNWRGKLRAYRSEIDIANRASNGATPTRPQNMVDDVLDGHASFALGAHKVTVGGEWRRETLENAGLKNGVDDAAHKALFAQDEIALTDTLMLTAGLRADHHELFGSEVSPRAYLVWEPTPALVVKGGFGHAFKAPTLKQISPNYVGAEGPHTFAGNGNIQPESSNSFEVGADWQVAPAWSLRATVFNTEVKDLITYRLLRQEGVRRFYQYDNVDAARIQGLEAGMTWDMTRQLAWSNDLTLLHTRDKSTGKKLADRPSSSLTSRLEWKGAEGWSARLTGEFTGSQTGTDGAALPSYALWSASVGKQFALDAHRKLVLRAGLENIGNVNLAEKSESFGYAERARRVFVTARVDF</sequence>
<feature type="domain" description="TonB-dependent receptor plug" evidence="17">
    <location>
        <begin position="71"/>
        <end position="180"/>
    </location>
</feature>
<keyword evidence="8 13" id="KW-0798">TonB box</keyword>
<keyword evidence="6 15" id="KW-0732">Signal</keyword>
<evidence type="ECO:0000256" key="13">
    <source>
        <dbReference type="RuleBase" id="RU003357"/>
    </source>
</evidence>
<reference evidence="18 19" key="1">
    <citation type="submission" date="2018-03" db="EMBL/GenBank/DDBJ databases">
        <title>Genome sequencing of Simplicispira sp.</title>
        <authorList>
            <person name="Kim S.-J."/>
            <person name="Heo J."/>
            <person name="Kwon S.-W."/>
        </authorList>
    </citation>
    <scope>NUCLEOTIDE SEQUENCE [LARGE SCALE GENOMIC DNA]</scope>
    <source>
        <strain evidence="18 19">SC1-8</strain>
    </source>
</reference>
<keyword evidence="19" id="KW-1185">Reference proteome</keyword>
<dbReference type="GO" id="GO:0009279">
    <property type="term" value="C:cell outer membrane"/>
    <property type="evidence" value="ECO:0007669"/>
    <property type="project" value="UniProtKB-SubCell"/>
</dbReference>
<evidence type="ECO:0000256" key="15">
    <source>
        <dbReference type="SAM" id="SignalP"/>
    </source>
</evidence>